<feature type="domain" description="AB hydrolase-1" evidence="1">
    <location>
        <begin position="42"/>
        <end position="143"/>
    </location>
</feature>
<dbReference type="PANTHER" id="PTHR43798:SF33">
    <property type="entry name" value="HYDROLASE, PUTATIVE (AFU_ORTHOLOGUE AFUA_2G14860)-RELATED"/>
    <property type="match status" value="1"/>
</dbReference>
<dbReference type="AlphaFoldDB" id="A0A6A9V175"/>
<dbReference type="Gene3D" id="3.40.50.1820">
    <property type="entry name" value="alpha/beta hydrolase"/>
    <property type="match status" value="1"/>
</dbReference>
<dbReference type="InterPro" id="IPR000073">
    <property type="entry name" value="AB_hydrolase_1"/>
</dbReference>
<dbReference type="InterPro" id="IPR050266">
    <property type="entry name" value="AB_hydrolase_sf"/>
</dbReference>
<evidence type="ECO:0000259" key="1">
    <source>
        <dbReference type="Pfam" id="PF00561"/>
    </source>
</evidence>
<dbReference type="PRINTS" id="PR00111">
    <property type="entry name" value="ABHYDROLASE"/>
</dbReference>
<name>A0A6A9V175_9ACTN</name>
<reference evidence="2 3" key="1">
    <citation type="submission" date="2019-12" db="EMBL/GenBank/DDBJ databases">
        <title>Auraticoccus cholistani sp. nov., an actinomycete isolated from soil of Cholistan desert.</title>
        <authorList>
            <person name="Cheema M.T."/>
        </authorList>
    </citation>
    <scope>NUCLEOTIDE SEQUENCE [LARGE SCALE GENOMIC DNA]</scope>
    <source>
        <strain evidence="2 3">F435</strain>
    </source>
</reference>
<dbReference type="RefSeq" id="WP_156610879.1">
    <property type="nucleotide sequence ID" value="NZ_WPCU01000009.1"/>
</dbReference>
<dbReference type="Proteomes" id="UP000435304">
    <property type="component" value="Unassembled WGS sequence"/>
</dbReference>
<protein>
    <submittedName>
        <fullName evidence="2">Alpha/beta fold hydrolase</fullName>
    </submittedName>
</protein>
<organism evidence="2 3">
    <name type="scientific">Auraticoccus cholistanensis</name>
    <dbReference type="NCBI Taxonomy" id="2656650"/>
    <lineage>
        <taxon>Bacteria</taxon>
        <taxon>Bacillati</taxon>
        <taxon>Actinomycetota</taxon>
        <taxon>Actinomycetes</taxon>
        <taxon>Propionibacteriales</taxon>
        <taxon>Propionibacteriaceae</taxon>
        <taxon>Auraticoccus</taxon>
    </lineage>
</organism>
<keyword evidence="2" id="KW-0378">Hydrolase</keyword>
<dbReference type="PANTHER" id="PTHR43798">
    <property type="entry name" value="MONOACYLGLYCEROL LIPASE"/>
    <property type="match status" value="1"/>
</dbReference>
<dbReference type="Pfam" id="PF00561">
    <property type="entry name" value="Abhydrolase_1"/>
    <property type="match status" value="1"/>
</dbReference>
<gene>
    <name evidence="2" type="ORF">GC722_12975</name>
</gene>
<dbReference type="EMBL" id="WPCU01000009">
    <property type="protein sequence ID" value="MVA76929.1"/>
    <property type="molecule type" value="Genomic_DNA"/>
</dbReference>
<dbReference type="GO" id="GO:0016020">
    <property type="term" value="C:membrane"/>
    <property type="evidence" value="ECO:0007669"/>
    <property type="project" value="TreeGrafter"/>
</dbReference>
<evidence type="ECO:0000313" key="3">
    <source>
        <dbReference type="Proteomes" id="UP000435304"/>
    </source>
</evidence>
<dbReference type="GO" id="GO:0016787">
    <property type="term" value="F:hydrolase activity"/>
    <property type="evidence" value="ECO:0007669"/>
    <property type="project" value="UniProtKB-KW"/>
</dbReference>
<keyword evidence="3" id="KW-1185">Reference proteome</keyword>
<dbReference type="SUPFAM" id="SSF53474">
    <property type="entry name" value="alpha/beta-Hydrolases"/>
    <property type="match status" value="1"/>
</dbReference>
<accession>A0A6A9V175</accession>
<sequence>MFSALLRPLLPEGEWEHRLVHARSLRLHLAVSRPGGGAAGDPVLLLPDAGRTWWSWRHLIPLLGAGRAVLALDPRGTGASDRTPSGYRLPDTVDDLHALLDALAVPRVVLVGHGWGGISATALAAAHPERVRALALVAAPAPPALQGYRRLLAGALAGTRVLTPQRLHAWAGADLPASSPCVQALREWPGPQRALAPLRSAALHPATLRALRTGPRAVPTLHVRAAADPLLPRPRLGAPAPVVLPGGHQLPEDSPTALAATLTGWLQSLPA</sequence>
<proteinExistence type="predicted"/>
<evidence type="ECO:0000313" key="2">
    <source>
        <dbReference type="EMBL" id="MVA76929.1"/>
    </source>
</evidence>
<comment type="caution">
    <text evidence="2">The sequence shown here is derived from an EMBL/GenBank/DDBJ whole genome shotgun (WGS) entry which is preliminary data.</text>
</comment>
<dbReference type="InterPro" id="IPR029058">
    <property type="entry name" value="AB_hydrolase_fold"/>
</dbReference>